<dbReference type="PANTHER" id="PTHR21646:SF19">
    <property type="entry name" value="UBIQUITIN CARBOXYL-TERMINAL HYDROLASE 3"/>
    <property type="match status" value="1"/>
</dbReference>
<dbReference type="EC" id="3.4.19.12" evidence="6"/>
<dbReference type="GO" id="GO:0016579">
    <property type="term" value="P:protein deubiquitination"/>
    <property type="evidence" value="ECO:0007669"/>
    <property type="project" value="InterPro"/>
</dbReference>
<dbReference type="MEROPS" id="C19.026"/>
<evidence type="ECO:0000259" key="8">
    <source>
        <dbReference type="PROSITE" id="PS50271"/>
    </source>
</evidence>
<dbReference type="eggNOG" id="KOG1867">
    <property type="taxonomic scope" value="Eukaryota"/>
</dbReference>
<evidence type="ECO:0000259" key="7">
    <source>
        <dbReference type="PROSITE" id="PS50235"/>
    </source>
</evidence>
<evidence type="ECO:0000313" key="9">
    <source>
        <dbReference type="EMBL" id="EDV26510.1"/>
    </source>
</evidence>
<dbReference type="OMA" id="KYWVKYL"/>
<keyword evidence="6" id="KW-0645">Protease</keyword>
<dbReference type="PROSITE" id="PS00973">
    <property type="entry name" value="USP_2"/>
    <property type="match status" value="1"/>
</dbReference>
<dbReference type="InterPro" id="IPR050185">
    <property type="entry name" value="Ub_carboxyl-term_hydrolase"/>
</dbReference>
<dbReference type="HOGENOM" id="CLU_008279_13_2_1"/>
<keyword evidence="3 5" id="KW-0863">Zinc-finger</keyword>
<dbReference type="PANTHER" id="PTHR21646">
    <property type="entry name" value="UBIQUITIN CARBOXYL-TERMINAL HYDROLASE"/>
    <property type="match status" value="1"/>
</dbReference>
<dbReference type="Gene3D" id="3.30.40.10">
    <property type="entry name" value="Zinc/RING finger domain, C3HC4 (zinc finger)"/>
    <property type="match status" value="1"/>
</dbReference>
<dbReference type="InterPro" id="IPR018200">
    <property type="entry name" value="USP_CS"/>
</dbReference>
<evidence type="ECO:0000256" key="1">
    <source>
        <dbReference type="ARBA" id="ARBA00000707"/>
    </source>
</evidence>
<dbReference type="GeneID" id="6752260"/>
<protein>
    <recommendedName>
        <fullName evidence="6">Ubiquitin carboxyl-terminal hydrolase</fullName>
        <ecNumber evidence="6">3.4.19.12</ecNumber>
    </recommendedName>
</protein>
<evidence type="ECO:0000256" key="5">
    <source>
        <dbReference type="PROSITE-ProRule" id="PRU00502"/>
    </source>
</evidence>
<comment type="similarity">
    <text evidence="6">Belongs to the peptidase C19 family.</text>
</comment>
<dbReference type="GO" id="GO:0004843">
    <property type="term" value="F:cysteine-type deubiquitinase activity"/>
    <property type="evidence" value="ECO:0007669"/>
    <property type="project" value="UniProtKB-UniRule"/>
</dbReference>
<keyword evidence="2" id="KW-0479">Metal-binding</keyword>
<dbReference type="InterPro" id="IPR028889">
    <property type="entry name" value="USP"/>
</dbReference>
<feature type="domain" description="UBP-type" evidence="8">
    <location>
        <begin position="1"/>
        <end position="104"/>
    </location>
</feature>
<dbReference type="PROSITE" id="PS00972">
    <property type="entry name" value="USP_1"/>
    <property type="match status" value="1"/>
</dbReference>
<reference evidence="9 10" key="1">
    <citation type="journal article" date="2008" name="Nature">
        <title>The Trichoplax genome and the nature of placozoans.</title>
        <authorList>
            <person name="Srivastava M."/>
            <person name="Begovic E."/>
            <person name="Chapman J."/>
            <person name="Putnam N.H."/>
            <person name="Hellsten U."/>
            <person name="Kawashima T."/>
            <person name="Kuo A."/>
            <person name="Mitros T."/>
            <person name="Salamov A."/>
            <person name="Carpenter M.L."/>
            <person name="Signorovitch A.Y."/>
            <person name="Moreno M.A."/>
            <person name="Kamm K."/>
            <person name="Grimwood J."/>
            <person name="Schmutz J."/>
            <person name="Shapiro H."/>
            <person name="Grigoriev I.V."/>
            <person name="Buss L.W."/>
            <person name="Schierwater B."/>
            <person name="Dellaporta S.L."/>
            <person name="Rokhsar D.S."/>
        </authorList>
    </citation>
    <scope>NUCLEOTIDE SEQUENCE [LARGE SCALE GENOMIC DNA]</scope>
    <source>
        <strain evidence="9 10">Grell-BS-1999</strain>
    </source>
</reference>
<dbReference type="InterPro" id="IPR013083">
    <property type="entry name" value="Znf_RING/FYVE/PHD"/>
</dbReference>
<evidence type="ECO:0000313" key="10">
    <source>
        <dbReference type="Proteomes" id="UP000009022"/>
    </source>
</evidence>
<keyword evidence="10" id="KW-1185">Reference proteome</keyword>
<dbReference type="Pfam" id="PF00443">
    <property type="entry name" value="UCH"/>
    <property type="match status" value="1"/>
</dbReference>
<dbReference type="CTD" id="6752260"/>
<comment type="catalytic activity">
    <reaction evidence="1 6">
        <text>Thiol-dependent hydrolysis of ester, thioester, amide, peptide and isopeptide bonds formed by the C-terminal Gly of ubiquitin (a 76-residue protein attached to proteins as an intracellular targeting signal).</text>
        <dbReference type="EC" id="3.4.19.12"/>
    </reaction>
</comment>
<dbReference type="InterPro" id="IPR001607">
    <property type="entry name" value="Znf_UBP"/>
</dbReference>
<gene>
    <name evidence="9" type="ORF">TRIADDRAFT_22897</name>
</gene>
<dbReference type="InterPro" id="IPR001394">
    <property type="entry name" value="Peptidase_C19_UCH"/>
</dbReference>
<dbReference type="KEGG" id="tad:TRIADDRAFT_22897"/>
<dbReference type="FunFam" id="3.90.70.10:FF:000189">
    <property type="entry name" value="Ubiquitinyl hydrolase 1"/>
    <property type="match status" value="1"/>
</dbReference>
<evidence type="ECO:0000256" key="3">
    <source>
        <dbReference type="ARBA" id="ARBA00022771"/>
    </source>
</evidence>
<keyword evidence="6" id="KW-0378">Hydrolase</keyword>
<dbReference type="Proteomes" id="UP000009022">
    <property type="component" value="Unassembled WGS sequence"/>
</dbReference>
<dbReference type="GO" id="GO:0006508">
    <property type="term" value="P:proteolysis"/>
    <property type="evidence" value="ECO:0007669"/>
    <property type="project" value="UniProtKB-KW"/>
</dbReference>
<proteinExistence type="inferred from homology"/>
<dbReference type="GO" id="GO:0008270">
    <property type="term" value="F:zinc ion binding"/>
    <property type="evidence" value="ECO:0007669"/>
    <property type="project" value="UniProtKB-KW"/>
</dbReference>
<dbReference type="SUPFAM" id="SSF57850">
    <property type="entry name" value="RING/U-box"/>
    <property type="match status" value="1"/>
</dbReference>
<keyword evidence="4" id="KW-0862">Zinc</keyword>
<keyword evidence="6" id="KW-0833">Ubl conjugation pathway</keyword>
<dbReference type="RefSeq" id="XP_002110506.1">
    <property type="nucleotide sequence ID" value="XM_002110470.1"/>
</dbReference>
<dbReference type="InterPro" id="IPR038765">
    <property type="entry name" value="Papain-like_cys_pep_sf"/>
</dbReference>
<dbReference type="Gene3D" id="3.90.70.10">
    <property type="entry name" value="Cysteine proteinases"/>
    <property type="match status" value="1"/>
</dbReference>
<organism evidence="9 10">
    <name type="scientific">Trichoplax adhaerens</name>
    <name type="common">Trichoplax reptans</name>
    <dbReference type="NCBI Taxonomy" id="10228"/>
    <lineage>
        <taxon>Eukaryota</taxon>
        <taxon>Metazoa</taxon>
        <taxon>Placozoa</taxon>
        <taxon>Uniplacotomia</taxon>
        <taxon>Trichoplacea</taxon>
        <taxon>Trichoplacidae</taxon>
        <taxon>Trichoplax</taxon>
    </lineage>
</organism>
<dbReference type="Pfam" id="PF02148">
    <property type="entry name" value="zf-UBP"/>
    <property type="match status" value="1"/>
</dbReference>
<evidence type="ECO:0000256" key="4">
    <source>
        <dbReference type="ARBA" id="ARBA00022833"/>
    </source>
</evidence>
<dbReference type="STRING" id="10228.B3RSG3"/>
<dbReference type="PhylomeDB" id="B3RSG3"/>
<evidence type="ECO:0000256" key="2">
    <source>
        <dbReference type="ARBA" id="ARBA00022723"/>
    </source>
</evidence>
<keyword evidence="6" id="KW-0788">Thiol protease</keyword>
<dbReference type="AlphaFoldDB" id="B3RSG3"/>
<dbReference type="PROSITE" id="PS50271">
    <property type="entry name" value="ZF_UBP"/>
    <property type="match status" value="1"/>
</dbReference>
<dbReference type="SUPFAM" id="SSF54001">
    <property type="entry name" value="Cysteine proteinases"/>
    <property type="match status" value="1"/>
</dbReference>
<evidence type="ECO:0000256" key="6">
    <source>
        <dbReference type="RuleBase" id="RU366025"/>
    </source>
</evidence>
<dbReference type="EMBL" id="DS985243">
    <property type="protein sequence ID" value="EDV26510.1"/>
    <property type="molecule type" value="Genomic_DNA"/>
</dbReference>
<feature type="domain" description="USP" evidence="7">
    <location>
        <begin position="141"/>
        <end position="476"/>
    </location>
</feature>
<dbReference type="GO" id="GO:0005737">
    <property type="term" value="C:cytoplasm"/>
    <property type="evidence" value="ECO:0000318"/>
    <property type="project" value="GO_Central"/>
</dbReference>
<name>B3RSG3_TRIAD</name>
<dbReference type="OrthoDB" id="21192at2759"/>
<accession>B3RSG3</accession>
<dbReference type="SMART" id="SM00290">
    <property type="entry name" value="ZnF_UBP"/>
    <property type="match status" value="1"/>
</dbReference>
<dbReference type="PROSITE" id="PS50235">
    <property type="entry name" value="USP_3"/>
    <property type="match status" value="1"/>
</dbReference>
<dbReference type="InParanoid" id="B3RSG3"/>
<sequence length="477" mass="54890">MECPHIEESVKLTPADLKNSNCSLWTCEECETKESPWICLSCGNISCGRYVKGHAKKHYEDLNQHCLCLDPAFAVYCYSCDEYIINDSEDNKIQKIRDQLQSNLERLNKIDAKRYAKNISSLKIVPSVLFIIVSTSAYQILGLKNLGNTCYLNAILQSLSNIDPFCRYFKTFRSLTDSDPRKEKHAHNTRAQGDNVCIVDELRKVLDGLGEISSSSYYSPNSFLTAICKLIPRFRGYHQQDAHEFMRYLLDRLHTELGRMRAPYYGNKQVSNTIVTTLFRGSLLNEVNCLVCDINSRKTDSFLDLSLDIPSEFISRRNKSIGDNDISICKLTDCLSSFTELEKLEDSELYYCSSCTKKQLSTKQLRIKTLPRVLCLHLKRFRWSSCIRKKLDIYVEFPMIGLDMKPYLTLKQTSNGRSMYDLIAVVEHHGSGYGSGHYTAYAYKDGWYHFNDSTVSVAMEEHVIKCKAYILFYVQRE</sequence>